<comment type="subcellular location">
    <subcellularLocation>
        <location evidence="1">Nucleus</location>
    </subcellularLocation>
</comment>
<feature type="domain" description="ELYS-like" evidence="3">
    <location>
        <begin position="76"/>
        <end position="295"/>
    </location>
</feature>
<proteinExistence type="predicted"/>
<dbReference type="EMBL" id="QVQW01000055">
    <property type="protein sequence ID" value="RKU42549.1"/>
    <property type="molecule type" value="Genomic_DNA"/>
</dbReference>
<evidence type="ECO:0000259" key="3">
    <source>
        <dbReference type="Pfam" id="PF13934"/>
    </source>
</evidence>
<dbReference type="OrthoDB" id="20729at2759"/>
<evidence type="ECO:0000313" key="4">
    <source>
        <dbReference type="EMBL" id="RKU42549.1"/>
    </source>
</evidence>
<dbReference type="Pfam" id="PF13934">
    <property type="entry name" value="ELYS"/>
    <property type="match status" value="1"/>
</dbReference>
<keyword evidence="5" id="KW-1185">Reference proteome</keyword>
<organism evidence="4 5">
    <name type="scientific">Coniochaeta pulveracea</name>
    <dbReference type="NCBI Taxonomy" id="177199"/>
    <lineage>
        <taxon>Eukaryota</taxon>
        <taxon>Fungi</taxon>
        <taxon>Dikarya</taxon>
        <taxon>Ascomycota</taxon>
        <taxon>Pezizomycotina</taxon>
        <taxon>Sordariomycetes</taxon>
        <taxon>Sordariomycetidae</taxon>
        <taxon>Coniochaetales</taxon>
        <taxon>Coniochaetaceae</taxon>
        <taxon>Coniochaeta</taxon>
    </lineage>
</organism>
<sequence>MSIHEALEVQQPDWQLRKREVTALFQSTVLSPTRASTMLDYTSFHAVFPPQGANPYLDKSTVTEIETLRKSFDGILFIDRVLSSLRILPPPGNNGQRYPPRDERGLRNLHTAICNAKVSAHHKLSVLYYLLLDFDLVRGHTSTVADDFVSKSGLPRKYHLMMRGLWHMDRKEFKFAVEYLTHPSLPSEFGDEIITVLIRHAQDDYSLPLAYYHTTQPVLHTSDALSLLFDAITQTSVTEALYFSRTYPESTRRQLFEQLISIVLGSPAEGTRLKELVGLPFDGVEEGWFSEYLTTGEGRKLKLAANAAETRLIVTGRHRGQIRIRGLEENIAPKRTARAAR</sequence>
<protein>
    <recommendedName>
        <fullName evidence="3">ELYS-like domain-containing protein</fullName>
    </recommendedName>
</protein>
<dbReference type="AlphaFoldDB" id="A0A420Y3V1"/>
<keyword evidence="2" id="KW-0539">Nucleus</keyword>
<evidence type="ECO:0000256" key="1">
    <source>
        <dbReference type="ARBA" id="ARBA00004123"/>
    </source>
</evidence>
<dbReference type="STRING" id="177199.A0A420Y3V1"/>
<evidence type="ECO:0000256" key="2">
    <source>
        <dbReference type="ARBA" id="ARBA00023242"/>
    </source>
</evidence>
<comment type="caution">
    <text evidence="4">The sequence shown here is derived from an EMBL/GenBank/DDBJ whole genome shotgun (WGS) entry which is preliminary data.</text>
</comment>
<gene>
    <name evidence="4" type="ORF">DL546_005881</name>
</gene>
<evidence type="ECO:0000313" key="5">
    <source>
        <dbReference type="Proteomes" id="UP000275385"/>
    </source>
</evidence>
<accession>A0A420Y3V1</accession>
<name>A0A420Y3V1_9PEZI</name>
<reference evidence="4 5" key="1">
    <citation type="submission" date="2018-08" db="EMBL/GenBank/DDBJ databases">
        <title>Draft genome of the lignicolous fungus Coniochaeta pulveracea.</title>
        <authorList>
            <person name="Borstlap C.J."/>
            <person name="De Witt R.N."/>
            <person name="Botha A."/>
            <person name="Volschenk H."/>
        </authorList>
    </citation>
    <scope>NUCLEOTIDE SEQUENCE [LARGE SCALE GENOMIC DNA]</scope>
    <source>
        <strain evidence="4 5">CAB683</strain>
    </source>
</reference>
<dbReference type="Proteomes" id="UP000275385">
    <property type="component" value="Unassembled WGS sequence"/>
</dbReference>
<dbReference type="GO" id="GO:0005634">
    <property type="term" value="C:nucleus"/>
    <property type="evidence" value="ECO:0007669"/>
    <property type="project" value="UniProtKB-SubCell"/>
</dbReference>
<dbReference type="InterPro" id="IPR025151">
    <property type="entry name" value="ELYS_dom"/>
</dbReference>